<dbReference type="Pfam" id="PF22352">
    <property type="entry name" value="K319L-like_PKD"/>
    <property type="match status" value="1"/>
</dbReference>
<dbReference type="InterPro" id="IPR031161">
    <property type="entry name" value="Peptidase_M60_dom"/>
</dbReference>
<feature type="domain" description="Peptidase M60" evidence="2">
    <location>
        <begin position="540"/>
        <end position="864"/>
    </location>
</feature>
<feature type="region of interest" description="Disordered" evidence="1">
    <location>
        <begin position="23"/>
        <end position="42"/>
    </location>
</feature>
<evidence type="ECO:0000313" key="4">
    <source>
        <dbReference type="Proteomes" id="UP000095230"/>
    </source>
</evidence>
<dbReference type="Pfam" id="PF18650">
    <property type="entry name" value="IMPa_N_2"/>
    <property type="match status" value="1"/>
</dbReference>
<dbReference type="EMBL" id="MCBT01000046">
    <property type="protein sequence ID" value="OEG72670.1"/>
    <property type="molecule type" value="Genomic_DNA"/>
</dbReference>
<dbReference type="Gene3D" id="2.60.40.10">
    <property type="entry name" value="Immunoglobulins"/>
    <property type="match status" value="1"/>
</dbReference>
<dbReference type="Pfam" id="PF18642">
    <property type="entry name" value="IMPa_helical"/>
    <property type="match status" value="1"/>
</dbReference>
<accession>A0A1E5IQ98</accession>
<dbReference type="Proteomes" id="UP000095230">
    <property type="component" value="Unassembled WGS sequence"/>
</dbReference>
<dbReference type="PROSITE" id="PS51257">
    <property type="entry name" value="PROKAR_LIPOPROTEIN"/>
    <property type="match status" value="1"/>
</dbReference>
<evidence type="ECO:0000313" key="3">
    <source>
        <dbReference type="EMBL" id="OEG72670.1"/>
    </source>
</evidence>
<protein>
    <recommendedName>
        <fullName evidence="2">Peptidase M60 domain-containing protein</fullName>
    </recommendedName>
</protein>
<sequence length="992" mass="109186">MKQWLIPSCLILGLVGCGGGSDDGDNSGDNGNGGNITPPLAQAPTVALGPDLQAWNHQVQTLTAQVTVYNEGVTQYQWQQLNGPSVQLTGTDSASVTVDANSLVQDADITLSLTVTDGAGKSSEDQLTLSLKDQISAASRVGDASLITGLETKVIDRALKLINSYRQEHSAFLKTIYQDNVVRYDSGQHSQMIQMSLGANGYPSSKSFELIRGNGGRLFAAASEINTQRNAAFGSDIISGMHNGNNLDFEPSMKQLLGWLANQDATTLAQEKQIRLFLISDWSSSRISAWLTTQFPNWQVSRCNVEAQLSSCLAEAELVVTGSTETFNDALVAENLATLQHNKTPLLYMHMHSWNSVPLTQTVLGAMGFSMQGPGGPGNFFGADKADWSSYAAMFDAKPSLTNEQIWLSLFKDETPPFNLANCATDCDANFKDKYRAGLNQIRASIMGFDSAKRDIFALSDHQLYKYLILLGDSYRQEISYPMDVATTPTMEYLKAFYADHTVYNTRDINAVPKDLGNFSRTDFSHITPSDKRINLVSKQGFRSAGVYGIPGQTLTITRSDNSALRTWVFINTQRSGSTHEFASNGYNRAKFLQSTHIEIKPGETIKLTSPYGGPLQVKFSANDLPVTLDVSHIGQHPYWREGMDGSAFMQALEKGNYDWAELATAHFEVHSRLDKMKKTMSHEPLWDTPEKMAQAIMTHVHNYPHLLAGFKGPLIDEVSEITDFATLNGWQIDNLDMVKHMNADQPTCGSGCSGNPYDASWSFSPTGHGDIHELGHGLEKGRLRFDGHEGHASTNPYSYYTKSRAYKESGKLPSCQGLSIQDEFDVLQASQNQADPFAYMQAAKLTSWSNGMATMLQTMVAAQKLGALQNGWHLLARVHILLREFERAKADDATWIAKRASIGFDSFSLQSAKNISNNDFLMIAMSYSTHLDYRDFYQMWGLATTDAAKAQVASFGYPLVPKSVYVYAPGDYCYGLDLQAVPVDGTQAWPL</sequence>
<organism evidence="3 4">
    <name type="scientific">Shewanella colwelliana</name>
    <name type="common">Alteromonas colwelliana</name>
    <dbReference type="NCBI Taxonomy" id="23"/>
    <lineage>
        <taxon>Bacteria</taxon>
        <taxon>Pseudomonadati</taxon>
        <taxon>Pseudomonadota</taxon>
        <taxon>Gammaproteobacteria</taxon>
        <taxon>Alteromonadales</taxon>
        <taxon>Shewanellaceae</taxon>
        <taxon>Shewanella</taxon>
    </lineage>
</organism>
<dbReference type="InterPro" id="IPR013783">
    <property type="entry name" value="Ig-like_fold"/>
</dbReference>
<dbReference type="InterPro" id="IPR041549">
    <property type="entry name" value="IMPa_helical"/>
</dbReference>
<dbReference type="AlphaFoldDB" id="A0A1E5IQ98"/>
<dbReference type="RefSeq" id="WP_069671803.1">
    <property type="nucleotide sequence ID" value="NZ_MCBT01000046.1"/>
</dbReference>
<dbReference type="NCBIfam" id="NF038322">
    <property type="entry name" value="ImpA_fam_HExGH"/>
    <property type="match status" value="1"/>
</dbReference>
<evidence type="ECO:0000256" key="1">
    <source>
        <dbReference type="SAM" id="MobiDB-lite"/>
    </source>
</evidence>
<evidence type="ECO:0000259" key="2">
    <source>
        <dbReference type="PROSITE" id="PS51723"/>
    </source>
</evidence>
<dbReference type="InterPro" id="IPR040711">
    <property type="entry name" value="IMPa_N_2"/>
</dbReference>
<dbReference type="SMART" id="SM01276">
    <property type="entry name" value="M60-like"/>
    <property type="match status" value="1"/>
</dbReference>
<dbReference type="STRING" id="23.BEL05_10345"/>
<dbReference type="InterPro" id="IPR042279">
    <property type="entry name" value="Pep_M60_3"/>
</dbReference>
<name>A0A1E5IQ98_SHECO</name>
<dbReference type="Gene3D" id="1.10.390.30">
    <property type="entry name" value="Peptidase M60, enhancin-like domain 3"/>
    <property type="match status" value="1"/>
</dbReference>
<dbReference type="PROSITE" id="PS51723">
    <property type="entry name" value="PEPTIDASE_M60"/>
    <property type="match status" value="1"/>
</dbReference>
<gene>
    <name evidence="3" type="ORF">BEL05_10345</name>
</gene>
<dbReference type="OrthoDB" id="9122461at2"/>
<comment type="caution">
    <text evidence="3">The sequence shown here is derived from an EMBL/GenBank/DDBJ whole genome shotgun (WGS) entry which is preliminary data.</text>
</comment>
<reference evidence="3 4" key="1">
    <citation type="submission" date="2016-07" db="EMBL/GenBank/DDBJ databases">
        <title>Whole-genome of two Shewanella species isolated from a digestive organ of sea cucumber Apostichopus japonicus Selenka 1867.</title>
        <authorList>
            <person name="Hong H.-H."/>
            <person name="Choi H."/>
            <person name="Cheon S."/>
            <person name="Oh J.-S."/>
            <person name="Lee H.-G."/>
            <person name="Park C."/>
        </authorList>
    </citation>
    <scope>NUCLEOTIDE SEQUENCE [LARGE SCALE GENOMIC DNA]</scope>
    <source>
        <strain evidence="3 4">CSB03KR</strain>
    </source>
</reference>
<proteinExistence type="predicted"/>